<comment type="similarity">
    <text evidence="1 3">Belongs to the zinc-containing alcohol dehydrogenase family. Quinone oxidoreductase subfamily.</text>
</comment>
<dbReference type="Gene3D" id="3.90.180.10">
    <property type="entry name" value="Medium-chain alcohol dehydrogenases, catalytic domain"/>
    <property type="match status" value="1"/>
</dbReference>
<dbReference type="InterPro" id="IPR013154">
    <property type="entry name" value="ADH-like_N"/>
</dbReference>
<dbReference type="NCBIfam" id="TIGR02817">
    <property type="entry name" value="adh_fam_1"/>
    <property type="match status" value="1"/>
</dbReference>
<dbReference type="SUPFAM" id="SSF50129">
    <property type="entry name" value="GroES-like"/>
    <property type="match status" value="1"/>
</dbReference>
<keyword evidence="3" id="KW-0560">Oxidoreductase</keyword>
<keyword evidence="6" id="KW-1185">Reference proteome</keyword>
<dbReference type="InterPro" id="IPR014182">
    <property type="entry name" value="ADH_Zn_typ-1"/>
</dbReference>
<name>A0ABT2QMC3_9STAP</name>
<keyword evidence="3" id="KW-0479">Metal-binding</keyword>
<keyword evidence="2" id="KW-0521">NADP</keyword>
<organism evidence="5 6">
    <name type="scientific">Staphylococcus marylandisciuri</name>
    <dbReference type="NCBI Taxonomy" id="2981529"/>
    <lineage>
        <taxon>Bacteria</taxon>
        <taxon>Bacillati</taxon>
        <taxon>Bacillota</taxon>
        <taxon>Bacilli</taxon>
        <taxon>Bacillales</taxon>
        <taxon>Staphylococcaceae</taxon>
        <taxon>Staphylococcus</taxon>
    </lineage>
</organism>
<dbReference type="Pfam" id="PF00107">
    <property type="entry name" value="ADH_zinc_N"/>
    <property type="match status" value="1"/>
</dbReference>
<dbReference type="InterPro" id="IPR051603">
    <property type="entry name" value="Zinc-ADH_QOR/CCCR"/>
</dbReference>
<gene>
    <name evidence="5" type="ORF">N9R04_00090</name>
</gene>
<keyword evidence="3" id="KW-0862">Zinc</keyword>
<dbReference type="PANTHER" id="PTHR44154">
    <property type="entry name" value="QUINONE OXIDOREDUCTASE"/>
    <property type="match status" value="1"/>
</dbReference>
<evidence type="ECO:0000259" key="4">
    <source>
        <dbReference type="SMART" id="SM00829"/>
    </source>
</evidence>
<accession>A0ABT2QMC3</accession>
<dbReference type="Gene3D" id="3.40.50.720">
    <property type="entry name" value="NAD(P)-binding Rossmann-like Domain"/>
    <property type="match status" value="1"/>
</dbReference>
<dbReference type="SMART" id="SM00829">
    <property type="entry name" value="PKS_ER"/>
    <property type="match status" value="1"/>
</dbReference>
<reference evidence="5 6" key="1">
    <citation type="journal article" date="2023" name="Int. J. Syst. Evol. Microbiol.">
        <title>Streptococcus sciuri sp. nov., Staphylococcus marylandisciuri sp. nov. and Staphylococcus americanisciuri sp. nov., isolated from faeces of eastern grey squirrel (Sciurus carolinensis).</title>
        <authorList>
            <person name="Volokhov D.V."/>
            <person name="Zagorodnyaya T.A."/>
            <person name="Furtak V.A."/>
            <person name="Nattanmai G."/>
            <person name="Randall L."/>
            <person name="Jose S."/>
            <person name="Gao Y."/>
            <person name="Eisenberg T."/>
            <person name="Delmonte P."/>
            <person name="Blom J."/>
            <person name="Mitchell K.K."/>
        </authorList>
    </citation>
    <scope>NUCLEOTIDE SEQUENCE [LARGE SCALE GENOMIC DNA]</scope>
    <source>
        <strain evidence="5 6">SQ8-PEA</strain>
    </source>
</reference>
<proteinExistence type="inferred from homology"/>
<dbReference type="RefSeq" id="WP_262853429.1">
    <property type="nucleotide sequence ID" value="NZ_JAOPKZ010000001.1"/>
</dbReference>
<evidence type="ECO:0000313" key="5">
    <source>
        <dbReference type="EMBL" id="MCU5745117.1"/>
    </source>
</evidence>
<evidence type="ECO:0000256" key="1">
    <source>
        <dbReference type="ARBA" id="ARBA00010371"/>
    </source>
</evidence>
<comment type="caution">
    <text evidence="5">The sequence shown here is derived from an EMBL/GenBank/DDBJ whole genome shotgun (WGS) entry which is preliminary data.</text>
</comment>
<evidence type="ECO:0000313" key="6">
    <source>
        <dbReference type="Proteomes" id="UP001209553"/>
    </source>
</evidence>
<dbReference type="Pfam" id="PF08240">
    <property type="entry name" value="ADH_N"/>
    <property type="match status" value="1"/>
</dbReference>
<dbReference type="EMBL" id="JAOPKZ010000001">
    <property type="protein sequence ID" value="MCU5745117.1"/>
    <property type="molecule type" value="Genomic_DNA"/>
</dbReference>
<dbReference type="PANTHER" id="PTHR44154:SF1">
    <property type="entry name" value="QUINONE OXIDOREDUCTASE"/>
    <property type="match status" value="1"/>
</dbReference>
<dbReference type="InterPro" id="IPR020843">
    <property type="entry name" value="ER"/>
</dbReference>
<sequence>MKAIGADGAFKLEDGNYFYEFDKEKPTPKNRELLVKIKAISVNPVDTKIRQTEPSEAPRVLGFDAVGIVEAMGDEVELFNLGDEVYYSGSPEYPGSNETFQLVDERVVARKPSNLSYNEAASLPLTALTASETLFDVFKISDKPEENKTKTLLIINGSGGVGSIATQIAKGYGLNVITTASREETKEWSYQMGADLVLDHNNDLAEEFRQHELNEVDYTFCTFNSDMYYETMIELTKVRGTIATIVAFNDKQDLNLLKSKSITLTHEYMYSRLIHQAEDIIQHHRYLTDVTEKVERGLYQPTVNEVLDGLSAENLYTAHQKLESNQMIGKLVINLESEED</sequence>
<evidence type="ECO:0000256" key="3">
    <source>
        <dbReference type="RuleBase" id="RU364000"/>
    </source>
</evidence>
<feature type="domain" description="Enoyl reductase (ER)" evidence="4">
    <location>
        <begin position="15"/>
        <end position="333"/>
    </location>
</feature>
<dbReference type="SUPFAM" id="SSF51735">
    <property type="entry name" value="NAD(P)-binding Rossmann-fold domains"/>
    <property type="match status" value="1"/>
</dbReference>
<dbReference type="InterPro" id="IPR011032">
    <property type="entry name" value="GroES-like_sf"/>
</dbReference>
<dbReference type="InterPro" id="IPR036291">
    <property type="entry name" value="NAD(P)-bd_dom_sf"/>
</dbReference>
<dbReference type="Proteomes" id="UP001209553">
    <property type="component" value="Unassembled WGS sequence"/>
</dbReference>
<dbReference type="InterPro" id="IPR013149">
    <property type="entry name" value="ADH-like_C"/>
</dbReference>
<dbReference type="CDD" id="cd08252">
    <property type="entry name" value="AL_MDR"/>
    <property type="match status" value="1"/>
</dbReference>
<protein>
    <recommendedName>
        <fullName evidence="3">Zinc-type alcohol dehydrogenase-like protein</fullName>
    </recommendedName>
</protein>
<evidence type="ECO:0000256" key="2">
    <source>
        <dbReference type="ARBA" id="ARBA00022857"/>
    </source>
</evidence>